<sequence length="253" mass="28151">MVSVSPQFDGLLATEAGQAGPKPTHTHGNGVAYPKWIGQKFDANGHVLPFSGNTILSYIDKASPFFSALSEAHQELSRWPYASSFAMLPPSSYHVTIMQGVCEPIRTVSNWPRDLPLTAELAECTSHFLAKLSSSGLTLGKPVRMRIHGWRPLENNIGLRLVPATETDAERLSRFRDALADELKLRLPGHEEYELHCTLAYSLRLFDDAQNEAMLKFLGPLLARFPEFVEIGAPDLCVFENMFKYDPLYTLGS</sequence>
<accession>A0ACC1N5K2</accession>
<keyword evidence="2" id="KW-1185">Reference proteome</keyword>
<reference evidence="1" key="1">
    <citation type="submission" date="2022-08" db="EMBL/GenBank/DDBJ databases">
        <title>Genome Sequence of Lecanicillium fungicola.</title>
        <authorList>
            <person name="Buettner E."/>
        </authorList>
    </citation>
    <scope>NUCLEOTIDE SEQUENCE</scope>
    <source>
        <strain evidence="1">Babe33</strain>
    </source>
</reference>
<name>A0ACC1N5K2_9HYPO</name>
<proteinExistence type="predicted"/>
<dbReference type="EMBL" id="JANJQO010000815">
    <property type="protein sequence ID" value="KAJ2974557.1"/>
    <property type="molecule type" value="Genomic_DNA"/>
</dbReference>
<gene>
    <name evidence="1" type="ORF">NQ176_g5988</name>
</gene>
<evidence type="ECO:0000313" key="2">
    <source>
        <dbReference type="Proteomes" id="UP001143910"/>
    </source>
</evidence>
<evidence type="ECO:0000313" key="1">
    <source>
        <dbReference type="EMBL" id="KAJ2974557.1"/>
    </source>
</evidence>
<organism evidence="1 2">
    <name type="scientific">Zarea fungicola</name>
    <dbReference type="NCBI Taxonomy" id="93591"/>
    <lineage>
        <taxon>Eukaryota</taxon>
        <taxon>Fungi</taxon>
        <taxon>Dikarya</taxon>
        <taxon>Ascomycota</taxon>
        <taxon>Pezizomycotina</taxon>
        <taxon>Sordariomycetes</taxon>
        <taxon>Hypocreomycetidae</taxon>
        <taxon>Hypocreales</taxon>
        <taxon>Cordycipitaceae</taxon>
        <taxon>Zarea</taxon>
    </lineage>
</organism>
<dbReference type="Proteomes" id="UP001143910">
    <property type="component" value="Unassembled WGS sequence"/>
</dbReference>
<comment type="caution">
    <text evidence="1">The sequence shown here is derived from an EMBL/GenBank/DDBJ whole genome shotgun (WGS) entry which is preliminary data.</text>
</comment>
<protein>
    <submittedName>
        <fullName evidence="1">Uncharacterized protein</fullName>
    </submittedName>
</protein>